<proteinExistence type="predicted"/>
<dbReference type="RefSeq" id="WP_252954531.1">
    <property type="nucleotide sequence ID" value="NZ_JAFIRR010000108.1"/>
</dbReference>
<accession>A0ABT1D7H5</accession>
<keyword evidence="1" id="KW-0812">Transmembrane</keyword>
<keyword evidence="1" id="KW-1133">Transmembrane helix</keyword>
<keyword evidence="1" id="KW-0472">Membrane</keyword>
<evidence type="ECO:0000313" key="3">
    <source>
        <dbReference type="Proteomes" id="UP001523392"/>
    </source>
</evidence>
<sequence length="157" mass="16684">MTATVHAAPRGRWIPWAFVGGMALVLAVNLVLVWAALGTYAGTTTGGAYDRGRHYGQVLEEAARQQALGWQARLAVEGGSLLLRARDRAGVPLPASVTVAARLQRPLAREGVALEFAPVGPGLWRAPLAAEPGQWEAILTLAAGADRVEHRQRLVLP</sequence>
<keyword evidence="3" id="KW-1185">Reference proteome</keyword>
<organism evidence="2 3">
    <name type="scientific">Siccirubricoccus soli</name>
    <dbReference type="NCBI Taxonomy" id="2899147"/>
    <lineage>
        <taxon>Bacteria</taxon>
        <taxon>Pseudomonadati</taxon>
        <taxon>Pseudomonadota</taxon>
        <taxon>Alphaproteobacteria</taxon>
        <taxon>Acetobacterales</taxon>
        <taxon>Roseomonadaceae</taxon>
        <taxon>Siccirubricoccus</taxon>
    </lineage>
</organism>
<comment type="caution">
    <text evidence="2">The sequence shown here is derived from an EMBL/GenBank/DDBJ whole genome shotgun (WGS) entry which is preliminary data.</text>
</comment>
<dbReference type="InterPro" id="IPR008620">
    <property type="entry name" value="FixH"/>
</dbReference>
<dbReference type="EMBL" id="JAFIRR010000108">
    <property type="protein sequence ID" value="MCO6417898.1"/>
    <property type="molecule type" value="Genomic_DNA"/>
</dbReference>
<protein>
    <submittedName>
        <fullName evidence="2">FixH family protein</fullName>
    </submittedName>
</protein>
<feature type="transmembrane region" description="Helical" evidence="1">
    <location>
        <begin position="13"/>
        <end position="37"/>
    </location>
</feature>
<name>A0ABT1D7H5_9PROT</name>
<dbReference type="Pfam" id="PF05751">
    <property type="entry name" value="FixH"/>
    <property type="match status" value="1"/>
</dbReference>
<evidence type="ECO:0000256" key="1">
    <source>
        <dbReference type="SAM" id="Phobius"/>
    </source>
</evidence>
<dbReference type="Proteomes" id="UP001523392">
    <property type="component" value="Unassembled WGS sequence"/>
</dbReference>
<evidence type="ECO:0000313" key="2">
    <source>
        <dbReference type="EMBL" id="MCO6417898.1"/>
    </source>
</evidence>
<gene>
    <name evidence="2" type="ORF">JYK14_17265</name>
</gene>
<reference evidence="2 3" key="1">
    <citation type="submission" date="2021-12" db="EMBL/GenBank/DDBJ databases">
        <title>Siccirubricoccus leaddurans sp. nov., a high concentration Zn2+ tolerance bacterium.</title>
        <authorList>
            <person name="Cao Y."/>
        </authorList>
    </citation>
    <scope>NUCLEOTIDE SEQUENCE [LARGE SCALE GENOMIC DNA]</scope>
    <source>
        <strain evidence="2 3">KC 17139</strain>
    </source>
</reference>